<evidence type="ECO:0000313" key="3">
    <source>
        <dbReference type="EMBL" id="QJA70457.1"/>
    </source>
</evidence>
<dbReference type="GO" id="GO:0004519">
    <property type="term" value="F:endonuclease activity"/>
    <property type="evidence" value="ECO:0007669"/>
    <property type="project" value="InterPro"/>
</dbReference>
<dbReference type="InterPro" id="IPR046461">
    <property type="entry name" value="TerL_ATPase"/>
</dbReference>
<dbReference type="EMBL" id="MT141794">
    <property type="protein sequence ID" value="QJA70457.1"/>
    <property type="molecule type" value="Genomic_DNA"/>
</dbReference>
<evidence type="ECO:0000259" key="1">
    <source>
        <dbReference type="Pfam" id="PF03354"/>
    </source>
</evidence>
<dbReference type="InterPro" id="IPR027417">
    <property type="entry name" value="P-loop_NTPase"/>
</dbReference>
<dbReference type="AlphaFoldDB" id="A0A6M3JNP2"/>
<reference evidence="3" key="1">
    <citation type="submission" date="2020-03" db="EMBL/GenBank/DDBJ databases">
        <title>The deep terrestrial virosphere.</title>
        <authorList>
            <person name="Holmfeldt K."/>
            <person name="Nilsson E."/>
            <person name="Simone D."/>
            <person name="Lopez-Fernandez M."/>
            <person name="Wu X."/>
            <person name="de Brujin I."/>
            <person name="Lundin D."/>
            <person name="Andersson A."/>
            <person name="Bertilsson S."/>
            <person name="Dopson M."/>
        </authorList>
    </citation>
    <scope>NUCLEOTIDE SEQUENCE</scope>
    <source>
        <strain evidence="3">MM415A03722</strain>
    </source>
</reference>
<feature type="domain" description="Terminase large subunit-like ATPase" evidence="1">
    <location>
        <begin position="79"/>
        <end position="251"/>
    </location>
</feature>
<name>A0A6M3JNP2_9ZZZZ</name>
<dbReference type="PANTHER" id="PTHR41287">
    <property type="match status" value="1"/>
</dbReference>
<accession>A0A6M3JNP2</accession>
<sequence length="594" mass="67565">MAKKLHPTTQYALDITSSKIPANKWTRLACKRHLDDLEHGKERGLYFDECAANHIILFFEEFLVFYEGDFDGKPFILTPWQKFLLGSVFGWKKEPDGFRRFKTIFCSTGKGNGKSPIAGGIGLYGLCFDEEPGNEIYAAAVTREQAGILFRDARAFAKKSDSLRDMLKIDQHNISYVAENSFFRPVSSEHRGLDGKRPHICLIDEIHEHPNDLVVRKMSAGTKGRRQPITLEITNAGVNRHSICYQHHEYTTKILDGIVQNDEWFGLISGLDVCPKCEAEGKTIPQDGCPDCDDWRDEKNWIKANPNLPYLGKPFRDYLARQVAEAKAMPSQENLVKRLNFGIWTESITRFISSDAWNACTFTVDPDELRSRSCYAGLDLSTNTDLSAFVLVFPPLIPVVDGGKYAVLCRFFLPEDNMRERVHRDKVPYDVWVREGLITLTPGNIIDYNFIIDQIEKDMTDYEIKEFAFDRWGSQKITTDLQDLGFEIEGKRTLIQFGQGFASMSAPTKELEKMVLAKELAHGGNKVLSWMVSNIAIREDPAGNKKPDKEKSTERIDGVVALIMAIGRAMLYKGPEKSIYDDLTYEEIKQRMAF</sequence>
<gene>
    <name evidence="3" type="ORF">MM415A03722_0006</name>
</gene>
<feature type="domain" description="Terminase large subunit-like endonuclease" evidence="2">
    <location>
        <begin position="290"/>
        <end position="570"/>
    </location>
</feature>
<dbReference type="Gene3D" id="3.40.50.300">
    <property type="entry name" value="P-loop containing nucleotide triphosphate hydrolases"/>
    <property type="match status" value="1"/>
</dbReference>
<organism evidence="3">
    <name type="scientific">viral metagenome</name>
    <dbReference type="NCBI Taxonomy" id="1070528"/>
    <lineage>
        <taxon>unclassified sequences</taxon>
        <taxon>metagenomes</taxon>
        <taxon>organismal metagenomes</taxon>
    </lineage>
</organism>
<dbReference type="InterPro" id="IPR046462">
    <property type="entry name" value="TerL_nuclease"/>
</dbReference>
<dbReference type="PANTHER" id="PTHR41287:SF1">
    <property type="entry name" value="PROTEIN YMFN"/>
    <property type="match status" value="1"/>
</dbReference>
<evidence type="ECO:0000259" key="2">
    <source>
        <dbReference type="Pfam" id="PF20441"/>
    </source>
</evidence>
<protein>
    <submittedName>
        <fullName evidence="3">Putative terminase</fullName>
    </submittedName>
</protein>
<dbReference type="Pfam" id="PF03354">
    <property type="entry name" value="TerL_ATPase"/>
    <property type="match status" value="1"/>
</dbReference>
<proteinExistence type="predicted"/>
<dbReference type="InterPro" id="IPR005021">
    <property type="entry name" value="Terminase_largesu-like"/>
</dbReference>
<dbReference type="Pfam" id="PF20441">
    <property type="entry name" value="TerL_nuclease"/>
    <property type="match status" value="1"/>
</dbReference>